<dbReference type="PROSITE" id="PS51318">
    <property type="entry name" value="TAT"/>
    <property type="match status" value="1"/>
</dbReference>
<reference evidence="12 13" key="1">
    <citation type="submission" date="2022-06" db="EMBL/GenBank/DDBJ databases">
        <title>Genomic Encyclopedia of Archaeal and Bacterial Type Strains, Phase II (KMG-II): from individual species to whole genera.</title>
        <authorList>
            <person name="Goeker M."/>
        </authorList>
    </citation>
    <scope>NUCLEOTIDE SEQUENCE [LARGE SCALE GENOMIC DNA]</scope>
    <source>
        <strain evidence="12 13">DSM 40477</strain>
    </source>
</reference>
<evidence type="ECO:0000256" key="1">
    <source>
        <dbReference type="ARBA" id="ARBA00001970"/>
    </source>
</evidence>
<keyword evidence="6" id="KW-0560">Oxidoreductase</keyword>
<dbReference type="Pfam" id="PF04261">
    <property type="entry name" value="Dyp_perox_N"/>
    <property type="match status" value="1"/>
</dbReference>
<feature type="region of interest" description="Disordered" evidence="9">
    <location>
        <begin position="236"/>
        <end position="260"/>
    </location>
</feature>
<dbReference type="InterPro" id="IPR006314">
    <property type="entry name" value="Dyp_peroxidase"/>
</dbReference>
<dbReference type="Proteomes" id="UP001205311">
    <property type="component" value="Unassembled WGS sequence"/>
</dbReference>
<dbReference type="InterPro" id="IPR048328">
    <property type="entry name" value="Dyp_perox_C"/>
</dbReference>
<keyword evidence="5" id="KW-0732">Signal</keyword>
<feature type="compositionally biased region" description="Low complexity" evidence="9">
    <location>
        <begin position="49"/>
        <end position="82"/>
    </location>
</feature>
<evidence type="ECO:0000256" key="3">
    <source>
        <dbReference type="ARBA" id="ARBA00022617"/>
    </source>
</evidence>
<evidence type="ECO:0000256" key="4">
    <source>
        <dbReference type="ARBA" id="ARBA00022723"/>
    </source>
</evidence>
<feature type="domain" description="Dyp-type peroxidase C-terminal" evidence="11">
    <location>
        <begin position="247"/>
        <end position="428"/>
    </location>
</feature>
<protein>
    <submittedName>
        <fullName evidence="12">Dye decolorizing peroxidase</fullName>
    </submittedName>
</protein>
<sequence length="440" mass="46486">MAATEEPPAPAERPAGRPVVGRRRLLGLLGAAGVTGAALGATAGAGITVARRPSGTPDTPAAAPGDAPSSSGPSSSGPVPAGDPRRQPGVATPPPAQVRLLAFDLDPGVADRRDRRALSTALTDLRRLSDRLPGGELARQEEALPLAGLATGGATLTIGFGASLLSRLGLDAQRPEALADLPAFPGDQLDPARGGGDVLVQVCAEDEMVASGLADLVRRQVGGTLRLRWAQRGFRALDPAPQPSPPPRNLMGQVDGVNNPRPGSGLFDSTVWVPEWERPQWMVHGTYLVVRRIRMLLDEWYALPMDRRDEVIGRHTTSGAPLGREALTDQVDLAVKRPDGQPYVARDAHVRLSSPSTNGGARMFRRPFNYDDGTRPDGTRDAGLLFLAFQADPRRGFVPVMHNLATAGDALNRFIVHEASALFAIPPAGDRYVGQSLLEG</sequence>
<evidence type="ECO:0000313" key="12">
    <source>
        <dbReference type="EMBL" id="MCP2258672.1"/>
    </source>
</evidence>
<dbReference type="NCBIfam" id="TIGR01413">
    <property type="entry name" value="Dyp_perox_fam"/>
    <property type="match status" value="1"/>
</dbReference>
<dbReference type="EMBL" id="JAMTCP010000010">
    <property type="protein sequence ID" value="MCP2258672.1"/>
    <property type="molecule type" value="Genomic_DNA"/>
</dbReference>
<evidence type="ECO:0000256" key="9">
    <source>
        <dbReference type="SAM" id="MobiDB-lite"/>
    </source>
</evidence>
<dbReference type="PANTHER" id="PTHR30521">
    <property type="entry name" value="DEFERROCHELATASE/PEROXIDASE"/>
    <property type="match status" value="1"/>
</dbReference>
<evidence type="ECO:0000256" key="8">
    <source>
        <dbReference type="ARBA" id="ARBA00025737"/>
    </source>
</evidence>
<keyword evidence="4" id="KW-0479">Metal-binding</keyword>
<proteinExistence type="inferred from homology"/>
<dbReference type="PANTHER" id="PTHR30521:SF4">
    <property type="entry name" value="DEFERROCHELATASE"/>
    <property type="match status" value="1"/>
</dbReference>
<organism evidence="12 13">
    <name type="scientific">Streptoalloteichus tenebrarius (strain ATCC 17920 / DSM 40477 / JCM 4838 / CBS 697.72 / NBRC 16177 / NCIMB 11028 / NRRL B-12390 / A12253. 1 / ISP 5477)</name>
    <name type="common">Streptomyces tenebrarius</name>
    <dbReference type="NCBI Taxonomy" id="1933"/>
    <lineage>
        <taxon>Bacteria</taxon>
        <taxon>Bacillati</taxon>
        <taxon>Actinomycetota</taxon>
        <taxon>Actinomycetes</taxon>
        <taxon>Pseudonocardiales</taxon>
        <taxon>Pseudonocardiaceae</taxon>
        <taxon>Streptoalloteichus</taxon>
    </lineage>
</organism>
<keyword evidence="2 12" id="KW-0575">Peroxidase</keyword>
<keyword evidence="7" id="KW-0408">Iron</keyword>
<dbReference type="SUPFAM" id="SSF54909">
    <property type="entry name" value="Dimeric alpha+beta barrel"/>
    <property type="match status" value="1"/>
</dbReference>
<evidence type="ECO:0000256" key="6">
    <source>
        <dbReference type="ARBA" id="ARBA00023002"/>
    </source>
</evidence>
<dbReference type="RefSeq" id="WP_253669589.1">
    <property type="nucleotide sequence ID" value="NZ_JAMTCP010000010.1"/>
</dbReference>
<evidence type="ECO:0000259" key="10">
    <source>
        <dbReference type="Pfam" id="PF04261"/>
    </source>
</evidence>
<evidence type="ECO:0000256" key="7">
    <source>
        <dbReference type="ARBA" id="ARBA00023004"/>
    </source>
</evidence>
<comment type="caution">
    <text evidence="12">The sequence shown here is derived from an EMBL/GenBank/DDBJ whole genome shotgun (WGS) entry which is preliminary data.</text>
</comment>
<keyword evidence="3" id="KW-0349">Heme</keyword>
<name>A0ABT1HT41_STRSD</name>
<dbReference type="InterPro" id="IPR006311">
    <property type="entry name" value="TAT_signal"/>
</dbReference>
<dbReference type="GO" id="GO:0004601">
    <property type="term" value="F:peroxidase activity"/>
    <property type="evidence" value="ECO:0007669"/>
    <property type="project" value="UniProtKB-KW"/>
</dbReference>
<dbReference type="InterPro" id="IPR048327">
    <property type="entry name" value="Dyp_perox_N"/>
</dbReference>
<dbReference type="InterPro" id="IPR011008">
    <property type="entry name" value="Dimeric_a/b-barrel"/>
</dbReference>
<gene>
    <name evidence="12" type="ORF">LX15_002370</name>
</gene>
<comment type="similarity">
    <text evidence="8">Belongs to the DyP-type peroxidase family.</text>
</comment>
<accession>A0ABT1HT41</accession>
<dbReference type="PROSITE" id="PS51404">
    <property type="entry name" value="DYP_PEROXIDASE"/>
    <property type="match status" value="1"/>
</dbReference>
<evidence type="ECO:0000256" key="2">
    <source>
        <dbReference type="ARBA" id="ARBA00022559"/>
    </source>
</evidence>
<evidence type="ECO:0000313" key="13">
    <source>
        <dbReference type="Proteomes" id="UP001205311"/>
    </source>
</evidence>
<feature type="region of interest" description="Disordered" evidence="9">
    <location>
        <begin position="1"/>
        <end position="20"/>
    </location>
</feature>
<comment type="cofactor">
    <cofactor evidence="1">
        <name>heme b</name>
        <dbReference type="ChEBI" id="CHEBI:60344"/>
    </cofactor>
</comment>
<feature type="domain" description="Dyp-type peroxidase N-terminal" evidence="10">
    <location>
        <begin position="87"/>
        <end position="235"/>
    </location>
</feature>
<evidence type="ECO:0000256" key="5">
    <source>
        <dbReference type="ARBA" id="ARBA00022729"/>
    </source>
</evidence>
<evidence type="ECO:0000259" key="11">
    <source>
        <dbReference type="Pfam" id="PF20628"/>
    </source>
</evidence>
<dbReference type="Pfam" id="PF20628">
    <property type="entry name" value="Dyp_perox_C"/>
    <property type="match status" value="1"/>
</dbReference>
<feature type="compositionally biased region" description="Low complexity" evidence="9">
    <location>
        <begin position="1"/>
        <end position="19"/>
    </location>
</feature>
<keyword evidence="13" id="KW-1185">Reference proteome</keyword>
<feature type="region of interest" description="Disordered" evidence="9">
    <location>
        <begin position="49"/>
        <end position="94"/>
    </location>
</feature>